<proteinExistence type="predicted"/>
<name>A0A481YVS7_9VIRU</name>
<organism evidence="1">
    <name type="scientific">Marseillevirus LCMAC103</name>
    <dbReference type="NCBI Taxonomy" id="2506604"/>
    <lineage>
        <taxon>Viruses</taxon>
        <taxon>Varidnaviria</taxon>
        <taxon>Bamfordvirae</taxon>
        <taxon>Nucleocytoviricota</taxon>
        <taxon>Megaviricetes</taxon>
        <taxon>Pimascovirales</taxon>
        <taxon>Pimascovirales incertae sedis</taxon>
        <taxon>Marseilleviridae</taxon>
    </lineage>
</organism>
<dbReference type="EMBL" id="MK500340">
    <property type="protein sequence ID" value="QBK87007.1"/>
    <property type="molecule type" value="Genomic_DNA"/>
</dbReference>
<evidence type="ECO:0000313" key="1">
    <source>
        <dbReference type="EMBL" id="QBK87007.1"/>
    </source>
</evidence>
<protein>
    <submittedName>
        <fullName evidence="1">Uncharacterized protein</fullName>
    </submittedName>
</protein>
<sequence length="187" mass="21300">MSSSFRLKKRREAGAAYEFGALEDHYIRPANECRPDFTAHPIGHPDGVKVCVRTVRERPRGPPRPNPAVTQNRYYKFASRLYEPAAPLPAQLYNPDRYGDRREPGQSYNLARDYLHPEIKFDGTGVFPTRTPRNKGLAPHGGPPFYEFGVSEIPGEPAPFNVARLHQLRPLWDRAKAVHAQRRAMQN</sequence>
<reference evidence="1" key="1">
    <citation type="journal article" date="2019" name="MBio">
        <title>Virus Genomes from Deep Sea Sediments Expand the Ocean Megavirome and Support Independent Origins of Viral Gigantism.</title>
        <authorList>
            <person name="Backstrom D."/>
            <person name="Yutin N."/>
            <person name="Jorgensen S.L."/>
            <person name="Dharamshi J."/>
            <person name="Homa F."/>
            <person name="Zaremba-Niedwiedzka K."/>
            <person name="Spang A."/>
            <person name="Wolf Y.I."/>
            <person name="Koonin E.V."/>
            <person name="Ettema T.J."/>
        </authorList>
    </citation>
    <scope>NUCLEOTIDE SEQUENCE</scope>
</reference>
<accession>A0A481YVS7</accession>
<gene>
    <name evidence="1" type="ORF">LCMAC103_03510</name>
</gene>